<feature type="region of interest" description="Disordered" evidence="1">
    <location>
        <begin position="96"/>
        <end position="132"/>
    </location>
</feature>
<evidence type="ECO:0000313" key="2">
    <source>
        <dbReference type="EMBL" id="ESR40642.1"/>
    </source>
</evidence>
<dbReference type="KEGG" id="cic:CICLE_v10027013mg"/>
<dbReference type="PANTHER" id="PTHR12601">
    <property type="entry name" value="EUKARYOTIC TRANSLATION INITIATION FACTOR 3 SUBUNIT EIF-3"/>
    <property type="match status" value="1"/>
</dbReference>
<proteinExistence type="predicted"/>
<reference evidence="2 3" key="1">
    <citation type="submission" date="2013-10" db="EMBL/GenBank/DDBJ databases">
        <authorList>
            <consortium name="International Citrus Genome Consortium"/>
            <person name="Jenkins J."/>
            <person name="Schmutz J."/>
            <person name="Prochnik S."/>
            <person name="Rokhsar D."/>
            <person name="Gmitter F."/>
            <person name="Ollitrault P."/>
            <person name="Machado M."/>
            <person name="Talon M."/>
            <person name="Wincker P."/>
            <person name="Jaillon O."/>
            <person name="Morgante M."/>
        </authorList>
    </citation>
    <scope>NUCLEOTIDE SEQUENCE</scope>
    <source>
        <strain evidence="3">cv. Clemenules</strain>
    </source>
</reference>
<dbReference type="PANTHER" id="PTHR12601:SF45">
    <property type="entry name" value="PROTEIN REDUCED CHLOROPLAST COVERAGE 3"/>
    <property type="match status" value="1"/>
</dbReference>
<accession>V4SJ67</accession>
<protein>
    <submittedName>
        <fullName evidence="2">Uncharacterized protein</fullName>
    </submittedName>
</protein>
<dbReference type="Gramene" id="ESR40642">
    <property type="protein sequence ID" value="ESR40642"/>
    <property type="gene ID" value="CICLE_v10027013mg"/>
</dbReference>
<dbReference type="eggNOG" id="KOG1839">
    <property type="taxonomic scope" value="Eukaryota"/>
</dbReference>
<dbReference type="GO" id="GO:0005737">
    <property type="term" value="C:cytoplasm"/>
    <property type="evidence" value="ECO:0007669"/>
    <property type="project" value="TreeGrafter"/>
</dbReference>
<organism evidence="2 3">
    <name type="scientific">Citrus clementina</name>
    <name type="common">Clementine</name>
    <name type="synonym">Citrus deliciosa x Citrus sinensis</name>
    <dbReference type="NCBI Taxonomy" id="85681"/>
    <lineage>
        <taxon>Eukaryota</taxon>
        <taxon>Viridiplantae</taxon>
        <taxon>Streptophyta</taxon>
        <taxon>Embryophyta</taxon>
        <taxon>Tracheophyta</taxon>
        <taxon>Spermatophyta</taxon>
        <taxon>Magnoliopsida</taxon>
        <taxon>eudicotyledons</taxon>
        <taxon>Gunneridae</taxon>
        <taxon>Pentapetalae</taxon>
        <taxon>rosids</taxon>
        <taxon>malvids</taxon>
        <taxon>Sapindales</taxon>
        <taxon>Rutaceae</taxon>
        <taxon>Aurantioideae</taxon>
        <taxon>Citrus</taxon>
    </lineage>
</organism>
<keyword evidence="3" id="KW-1185">Reference proteome</keyword>
<dbReference type="InParanoid" id="V4SJ67"/>
<name>V4SJ67_CITCL</name>
<gene>
    <name evidence="2" type="ORF">CICLE_v10027013mg</name>
</gene>
<evidence type="ECO:0000256" key="1">
    <source>
        <dbReference type="SAM" id="MobiDB-lite"/>
    </source>
</evidence>
<dbReference type="AlphaFoldDB" id="V4SJ67"/>
<sequence length="222" mass="23653">MAPISGRGKSNKAKGCIMFIDFFCCAVVPSVRDITIITPYESQVVLKGISTDKILDVKKLLASNVETCHLTNYSLSHEKLPIAAIIRVMCQKNGSRPHRPSLNSATLSDGAATTAADNRSGPHATSSPVSSAVSPSLDMAAIHPTPKLSEFYDFFGAILHEDWVGDLSITVKCDTVDGSLKYEVTIKGNQSSSMSAAEVAQRNLLNGVTADESVVVHMGSNQ</sequence>
<dbReference type="STRING" id="85681.V4SJ67"/>
<evidence type="ECO:0000313" key="3">
    <source>
        <dbReference type="Proteomes" id="UP000030687"/>
    </source>
</evidence>
<dbReference type="Proteomes" id="UP000030687">
    <property type="component" value="Unassembled WGS sequence"/>
</dbReference>
<dbReference type="EMBL" id="KI536925">
    <property type="protein sequence ID" value="ESR40642.1"/>
    <property type="molecule type" value="Genomic_DNA"/>
</dbReference>
<dbReference type="InterPro" id="IPR027523">
    <property type="entry name" value="CLU_prot"/>
</dbReference>